<dbReference type="Proteomes" id="UP000216052">
    <property type="component" value="Chromosome"/>
</dbReference>
<evidence type="ECO:0000259" key="1">
    <source>
        <dbReference type="Pfam" id="PF06114"/>
    </source>
</evidence>
<gene>
    <name evidence="2" type="ORF">SPACI_047730</name>
</gene>
<feature type="domain" description="IrrE N-terminal-like" evidence="1">
    <location>
        <begin position="86"/>
        <end position="144"/>
    </location>
</feature>
<name>A0ABZ3J8K5_SPOA4</name>
<evidence type="ECO:0000313" key="2">
    <source>
        <dbReference type="EMBL" id="XFO74663.1"/>
    </source>
</evidence>
<evidence type="ECO:0000313" key="3">
    <source>
        <dbReference type="Proteomes" id="UP000216052"/>
    </source>
</evidence>
<dbReference type="Gene3D" id="1.10.10.2910">
    <property type="match status" value="1"/>
</dbReference>
<dbReference type="InterPro" id="IPR010359">
    <property type="entry name" value="IrrE_HExxH"/>
</dbReference>
<proteinExistence type="predicted"/>
<organism evidence="2 3">
    <name type="scientific">Sporomusa acidovorans (strain ATCC 49682 / DSM 3132 / Mol)</name>
    <dbReference type="NCBI Taxonomy" id="1123286"/>
    <lineage>
        <taxon>Bacteria</taxon>
        <taxon>Bacillati</taxon>
        <taxon>Bacillota</taxon>
        <taxon>Negativicutes</taxon>
        <taxon>Selenomonadales</taxon>
        <taxon>Sporomusaceae</taxon>
        <taxon>Sporomusa</taxon>
    </lineage>
</organism>
<dbReference type="EMBL" id="CP155571">
    <property type="protein sequence ID" value="XFO74663.1"/>
    <property type="molecule type" value="Genomic_DNA"/>
</dbReference>
<sequence length="350" mass="40558">MRCADHNRARLEAQCLISFIDMNTLPIDPFFIIGQLDFIIEPYSKHEKDFPYAIAILRKKKCEAITTQNPETGTFHIRYDDGPHIPKDRMRFTIAHEIGHACLDHPKEFGMDCARRGGIVNKNHPAEKEADTFAGELLRPPILLALTGVSSYYDIQQICDVSFQAANVGERQVKTVQKFMYKTCKEEIEFYQNQFYDFIHQKYCPECNNYFIFEHAKFCSICGNQNILWGNIKSPVYDFVKDVEFMIYDNARILKCPICENEEFNPGEPFCKICGSFLINSCGGRFEVDPFGNRNYTTAPCNIQLPANARFCPKCGAPSMYNNWNLFEDWNLERERKQNQDSFPAEKIPF</sequence>
<protein>
    <recommendedName>
        <fullName evidence="1">IrrE N-terminal-like domain-containing protein</fullName>
    </recommendedName>
</protein>
<dbReference type="Pfam" id="PF06114">
    <property type="entry name" value="Peptidase_M78"/>
    <property type="match status" value="1"/>
</dbReference>
<accession>A0ABZ3J8K5</accession>
<reference evidence="2" key="1">
    <citation type="submission" date="2024-05" db="EMBL/GenBank/DDBJ databases">
        <title>Isolation and characterization of Sporomusa carbonis sp. nov., a carboxydotrophic hydrogenogen in the genus of Sporomusa isolated from a charcoal burning pile.</title>
        <authorList>
            <person name="Boeer T."/>
            <person name="Rosenbaum F."/>
            <person name="Eysell L."/>
            <person name="Mueller V."/>
            <person name="Daniel R."/>
            <person name="Poehlein A."/>
        </authorList>
    </citation>
    <scope>NUCLEOTIDE SEQUENCE [LARGE SCALE GENOMIC DNA]</scope>
    <source>
        <strain evidence="2">DSM 3132</strain>
    </source>
</reference>
<keyword evidence="3" id="KW-1185">Reference proteome</keyword>
<dbReference type="RefSeq" id="WP_093793243.1">
    <property type="nucleotide sequence ID" value="NZ_CP155571.1"/>
</dbReference>